<keyword evidence="4" id="KW-1185">Reference proteome</keyword>
<dbReference type="Proteomes" id="UP000285906">
    <property type="component" value="Unassembled WGS sequence"/>
</dbReference>
<protein>
    <recommendedName>
        <fullName evidence="5">Lipoprotein</fullName>
    </recommendedName>
</protein>
<evidence type="ECO:0008006" key="5">
    <source>
        <dbReference type="Google" id="ProtNLM"/>
    </source>
</evidence>
<dbReference type="OrthoDB" id="1254942at2"/>
<evidence type="ECO:0000313" key="3">
    <source>
        <dbReference type="Proteomes" id="UP000285906"/>
    </source>
</evidence>
<name>A0A420CMP9_9FLAO</name>
<dbReference type="EMBL" id="BMCW01000001">
    <property type="protein sequence ID" value="GGG52577.1"/>
    <property type="molecule type" value="Genomic_DNA"/>
</dbReference>
<reference evidence="2 3" key="2">
    <citation type="submission" date="2018-09" db="EMBL/GenBank/DDBJ databases">
        <title>Genomic Encyclopedia of Archaeal and Bacterial Type Strains, Phase II (KMG-II): from individual species to whole genera.</title>
        <authorList>
            <person name="Goeker M."/>
        </authorList>
    </citation>
    <scope>NUCLEOTIDE SEQUENCE [LARGE SCALE GENOMIC DNA]</scope>
    <source>
        <strain evidence="2 3">DSM 27620</strain>
    </source>
</reference>
<comment type="caution">
    <text evidence="2">The sequence shown here is derived from an EMBL/GenBank/DDBJ whole genome shotgun (WGS) entry which is preliminary data.</text>
</comment>
<reference evidence="1" key="4">
    <citation type="submission" date="2024-05" db="EMBL/GenBank/DDBJ databases">
        <authorList>
            <person name="Sun Q."/>
            <person name="Sedlacek I."/>
        </authorList>
    </citation>
    <scope>NUCLEOTIDE SEQUENCE</scope>
    <source>
        <strain evidence="1">CCM 8490</strain>
    </source>
</reference>
<dbReference type="Proteomes" id="UP000658202">
    <property type="component" value="Unassembled WGS sequence"/>
</dbReference>
<proteinExistence type="predicted"/>
<organism evidence="2 3">
    <name type="scientific">Epilithonimonas arachidiradicis</name>
    <dbReference type="NCBI Taxonomy" id="1617282"/>
    <lineage>
        <taxon>Bacteria</taxon>
        <taxon>Pseudomonadati</taxon>
        <taxon>Bacteroidota</taxon>
        <taxon>Flavobacteriia</taxon>
        <taxon>Flavobacteriales</taxon>
        <taxon>Weeksellaceae</taxon>
        <taxon>Chryseobacterium group</taxon>
        <taxon>Epilithonimonas</taxon>
    </lineage>
</organism>
<dbReference type="RefSeq" id="WP_120214599.1">
    <property type="nucleotide sequence ID" value="NZ_BMCW01000001.1"/>
</dbReference>
<evidence type="ECO:0000313" key="4">
    <source>
        <dbReference type="Proteomes" id="UP000658202"/>
    </source>
</evidence>
<evidence type="ECO:0000313" key="2">
    <source>
        <dbReference type="EMBL" id="RKE79678.1"/>
    </source>
</evidence>
<dbReference type="EMBL" id="RAQH01000010">
    <property type="protein sequence ID" value="RKE79678.1"/>
    <property type="molecule type" value="Genomic_DNA"/>
</dbReference>
<accession>A0A420CMP9</accession>
<evidence type="ECO:0000313" key="1">
    <source>
        <dbReference type="EMBL" id="GGG52577.1"/>
    </source>
</evidence>
<sequence>MRKLIPVLIPFLIVSCKKSEETTASKVDSVKIIDSINAARTKINDSILSSRAYKDLSGTHSLTHDQVNGAGKITFTKIGQDEYKISGENKSGSNFVKIEGSARMTSPKNLKFDGTITQSISDYDNGKLDVRKGKKNFSTKDGGKTFKLYESVNNAGFGDKIIIKL</sequence>
<reference evidence="1" key="1">
    <citation type="journal article" date="2014" name="Int. J. Syst. Evol. Microbiol.">
        <title>Complete genome of a new Firmicutes species belonging to the dominant human colonic microbiota ('Ruminococcus bicirculans') reveals two chromosomes and a selective capacity to utilize plant glucans.</title>
        <authorList>
            <consortium name="NISC Comparative Sequencing Program"/>
            <person name="Wegmann U."/>
            <person name="Louis P."/>
            <person name="Goesmann A."/>
            <person name="Henrissat B."/>
            <person name="Duncan S.H."/>
            <person name="Flint H.J."/>
        </authorList>
    </citation>
    <scope>NUCLEOTIDE SEQUENCE</scope>
    <source>
        <strain evidence="1">CCM 8490</strain>
    </source>
</reference>
<reference evidence="4" key="3">
    <citation type="journal article" date="2019" name="Int. J. Syst. Evol. Microbiol.">
        <title>The Global Catalogue of Microorganisms (GCM) 10K type strain sequencing project: providing services to taxonomists for standard genome sequencing and annotation.</title>
        <authorList>
            <consortium name="The Broad Institute Genomics Platform"/>
            <consortium name="The Broad Institute Genome Sequencing Center for Infectious Disease"/>
            <person name="Wu L."/>
            <person name="Ma J."/>
        </authorList>
    </citation>
    <scope>NUCLEOTIDE SEQUENCE [LARGE SCALE GENOMIC DNA]</scope>
    <source>
        <strain evidence="4">CCM 8490</strain>
    </source>
</reference>
<dbReference type="AlphaFoldDB" id="A0A420CMP9"/>
<dbReference type="PROSITE" id="PS51257">
    <property type="entry name" value="PROKAR_LIPOPROTEIN"/>
    <property type="match status" value="1"/>
</dbReference>
<gene>
    <name evidence="2" type="ORF">BXY58_3042</name>
    <name evidence="1" type="ORF">GCM10007332_12870</name>
</gene>